<sequence>MLPAGEVRIYLACGVTDMRKGFHSLAAQVQTVLQHDPFSGAIFLFRGRRGDLIKCLFWDRQGLCLYVKKLDRGRFVWPQAKDGVVSLTMAQFSMLLESIDWRNTAWTARPEVVV</sequence>
<dbReference type="PANTHER" id="PTHR36455:SF1">
    <property type="entry name" value="BLR8292 PROTEIN"/>
    <property type="match status" value="1"/>
</dbReference>
<dbReference type="Pfam" id="PF05717">
    <property type="entry name" value="TnpB_IS66"/>
    <property type="match status" value="1"/>
</dbReference>
<reference evidence="1" key="2">
    <citation type="submission" date="2021-01" db="EMBL/GenBank/DDBJ databases">
        <authorList>
            <person name="Mieszkin S."/>
            <person name="Pouder E."/>
            <person name="Alain K."/>
        </authorList>
    </citation>
    <scope>NUCLEOTIDE SEQUENCE</scope>
    <source>
        <strain evidence="1">HW T2.11</strain>
    </source>
</reference>
<dbReference type="Proteomes" id="UP000708298">
    <property type="component" value="Unassembled WGS sequence"/>
</dbReference>
<dbReference type="InterPro" id="IPR008878">
    <property type="entry name" value="Transposase_IS66_Orf2"/>
</dbReference>
<protein>
    <submittedName>
        <fullName evidence="1">IS66 family insertion sequence element accessory protein TnpB</fullName>
    </submittedName>
</protein>
<dbReference type="AlphaFoldDB" id="A0A964E0Q2"/>
<name>A0A964E0Q2_9PROT</name>
<dbReference type="RefSeq" id="WP_227323045.1">
    <property type="nucleotide sequence ID" value="NZ_JAESVB010000013.1"/>
</dbReference>
<comment type="caution">
    <text evidence="1">The sequence shown here is derived from an EMBL/GenBank/DDBJ whole genome shotgun (WGS) entry which is preliminary data.</text>
</comment>
<evidence type="ECO:0000313" key="1">
    <source>
        <dbReference type="EMBL" id="MCB8877394.1"/>
    </source>
</evidence>
<evidence type="ECO:0000313" key="2">
    <source>
        <dbReference type="Proteomes" id="UP000708298"/>
    </source>
</evidence>
<organism evidence="1 2">
    <name type="scientific">Acidisoma silvae</name>
    <dbReference type="NCBI Taxonomy" id="2802396"/>
    <lineage>
        <taxon>Bacteria</taxon>
        <taxon>Pseudomonadati</taxon>
        <taxon>Pseudomonadota</taxon>
        <taxon>Alphaproteobacteria</taxon>
        <taxon>Acetobacterales</taxon>
        <taxon>Acidocellaceae</taxon>
        <taxon>Acidisoma</taxon>
    </lineage>
</organism>
<dbReference type="EMBL" id="JAESVB010000013">
    <property type="protein sequence ID" value="MCB8877394.1"/>
    <property type="molecule type" value="Genomic_DNA"/>
</dbReference>
<gene>
    <name evidence="1" type="primary">tnpB</name>
    <name evidence="1" type="ORF">ASILVAE211_19520</name>
</gene>
<dbReference type="NCBIfam" id="NF033819">
    <property type="entry name" value="IS66_TnpB"/>
    <property type="match status" value="1"/>
</dbReference>
<keyword evidence="2" id="KW-1185">Reference proteome</keyword>
<reference evidence="1" key="1">
    <citation type="journal article" date="2021" name="Microorganisms">
        <title>Acidisoma silvae sp. nov. and Acidisomacellulosilytica sp. nov., Two Acidophilic Bacteria Isolated from Decaying Wood, Hydrolyzing Cellulose and Producing Poly-3-hydroxybutyrate.</title>
        <authorList>
            <person name="Mieszkin S."/>
            <person name="Pouder E."/>
            <person name="Uroz S."/>
            <person name="Simon-Colin C."/>
            <person name="Alain K."/>
        </authorList>
    </citation>
    <scope>NUCLEOTIDE SEQUENCE</scope>
    <source>
        <strain evidence="1">HW T2.11</strain>
    </source>
</reference>
<dbReference type="PANTHER" id="PTHR36455">
    <property type="match status" value="1"/>
</dbReference>
<accession>A0A964E0Q2</accession>
<proteinExistence type="predicted"/>